<organism evidence="2 3">
    <name type="scientific">Myxococcus landrumensis</name>
    <dbReference type="NCBI Taxonomy" id="2813577"/>
    <lineage>
        <taxon>Bacteria</taxon>
        <taxon>Pseudomonadati</taxon>
        <taxon>Myxococcota</taxon>
        <taxon>Myxococcia</taxon>
        <taxon>Myxococcales</taxon>
        <taxon>Cystobacterineae</taxon>
        <taxon>Myxococcaceae</taxon>
        <taxon>Myxococcus</taxon>
    </lineage>
</organism>
<evidence type="ECO:0000313" key="3">
    <source>
        <dbReference type="Proteomes" id="UP000663090"/>
    </source>
</evidence>
<evidence type="ECO:0000256" key="1">
    <source>
        <dbReference type="SAM" id="SignalP"/>
    </source>
</evidence>
<evidence type="ECO:0000313" key="2">
    <source>
        <dbReference type="EMBL" id="QSQ15810.1"/>
    </source>
</evidence>
<protein>
    <recommendedName>
        <fullName evidence="4">Lipoprotein</fullName>
    </recommendedName>
</protein>
<dbReference type="RefSeq" id="WP_206717500.1">
    <property type="nucleotide sequence ID" value="NZ_CP071091.1"/>
</dbReference>
<accession>A0ABX7NAJ9</accession>
<reference evidence="2 3" key="1">
    <citation type="submission" date="2021-02" db="EMBL/GenBank/DDBJ databases">
        <title>De Novo genome assembly of isolated myxobacteria.</title>
        <authorList>
            <person name="Stevens D.C."/>
        </authorList>
    </citation>
    <scope>NUCLEOTIDE SEQUENCE [LARGE SCALE GENOMIC DNA]</scope>
    <source>
        <strain evidence="2 3">SCHIC003</strain>
    </source>
</reference>
<dbReference type="Proteomes" id="UP000663090">
    <property type="component" value="Chromosome"/>
</dbReference>
<feature type="chain" id="PRO_5046759086" description="Lipoprotein" evidence="1">
    <location>
        <begin position="20"/>
        <end position="268"/>
    </location>
</feature>
<name>A0ABX7NAJ9_9BACT</name>
<gene>
    <name evidence="2" type="ORF">JY572_07060</name>
</gene>
<keyword evidence="1" id="KW-0732">Signal</keyword>
<dbReference type="PROSITE" id="PS51257">
    <property type="entry name" value="PROKAR_LIPOPROTEIN"/>
    <property type="match status" value="1"/>
</dbReference>
<keyword evidence="3" id="KW-1185">Reference proteome</keyword>
<feature type="signal peptide" evidence="1">
    <location>
        <begin position="1"/>
        <end position="19"/>
    </location>
</feature>
<evidence type="ECO:0008006" key="4">
    <source>
        <dbReference type="Google" id="ProtNLM"/>
    </source>
</evidence>
<sequence length="268" mass="28936">MCRLSVALLFLLVSACARTSITRSGPAVSVAPADLAMKSGYTPWTISMPFGEAEDGSSLVLRFLDQAELSGARYVSDMQVVFMADDAGTELECRRSLVPQAALATRQVQGPSRVMAKASAPLKHIRRVETDTVMHCGDPTGRAVLQFLSQHAPANLKAPMFLRHSMSIGLTWDPAGSCAAHTVKRVVTRYAFEDAVDFAPLRADRLEQARPELRLWASEAECVPRDPLSPLGNRLEAQAYGGSGPRAAFLGPELSLRTAPKAPSFIDL</sequence>
<proteinExistence type="predicted"/>
<dbReference type="EMBL" id="CP071091">
    <property type="protein sequence ID" value="QSQ15810.1"/>
    <property type="molecule type" value="Genomic_DNA"/>
</dbReference>